<evidence type="ECO:0000313" key="1">
    <source>
        <dbReference type="EMBL" id="USP81685.1"/>
    </source>
</evidence>
<dbReference type="VEuPathDB" id="FungiDB:yc1106_08959"/>
<gene>
    <name evidence="1" type="ORF">yc1106_08959</name>
</gene>
<dbReference type="Proteomes" id="UP001056012">
    <property type="component" value="Chromosome 7"/>
</dbReference>
<reference evidence="1" key="1">
    <citation type="submission" date="2021-12" db="EMBL/GenBank/DDBJ databases">
        <title>Curvularia clavata genome.</title>
        <authorList>
            <person name="Cao Y."/>
        </authorList>
    </citation>
    <scope>NUCLEOTIDE SEQUENCE</scope>
    <source>
        <strain evidence="1">Yc1106</strain>
    </source>
</reference>
<keyword evidence="2" id="KW-1185">Reference proteome</keyword>
<accession>A0A9Q9DX81</accession>
<dbReference type="OrthoDB" id="3795238at2759"/>
<dbReference type="EMBL" id="CP089280">
    <property type="protein sequence ID" value="USP81685.1"/>
    <property type="molecule type" value="Genomic_DNA"/>
</dbReference>
<proteinExistence type="predicted"/>
<organism evidence="1 2">
    <name type="scientific">Curvularia clavata</name>
    <dbReference type="NCBI Taxonomy" id="95742"/>
    <lineage>
        <taxon>Eukaryota</taxon>
        <taxon>Fungi</taxon>
        <taxon>Dikarya</taxon>
        <taxon>Ascomycota</taxon>
        <taxon>Pezizomycotina</taxon>
        <taxon>Dothideomycetes</taxon>
        <taxon>Pleosporomycetidae</taxon>
        <taxon>Pleosporales</taxon>
        <taxon>Pleosporineae</taxon>
        <taxon>Pleosporaceae</taxon>
        <taxon>Curvularia</taxon>
    </lineage>
</organism>
<sequence length="188" mass="21716">MEPFSVAAAAITLGPLVFQTARQLRSVAKSIKYARSELEDLTDEMSMFSIFYDQFMQVTEERMNKTKHAASARKRLVSWAESAKYDFKKLSRRVDALSRDPIYEHSVTETVSAHCKWYFNKSNLKYLRYTLVVARQSMVGFTHMCNIEILNDILARLRSGTTSDQRAKIEQEQGVTLEQYIILLKAKK</sequence>
<protein>
    <submittedName>
        <fullName evidence="1">FMN binding</fullName>
    </submittedName>
</protein>
<name>A0A9Q9DX81_CURCL</name>
<evidence type="ECO:0000313" key="2">
    <source>
        <dbReference type="Proteomes" id="UP001056012"/>
    </source>
</evidence>
<dbReference type="AlphaFoldDB" id="A0A9Q9DX81"/>